<feature type="transmembrane region" description="Helical" evidence="7">
    <location>
        <begin position="473"/>
        <end position="496"/>
    </location>
</feature>
<evidence type="ECO:0000256" key="8">
    <source>
        <dbReference type="SAM" id="Coils"/>
    </source>
</evidence>
<dbReference type="GO" id="GO:0005315">
    <property type="term" value="F:phosphate transmembrane transporter activity"/>
    <property type="evidence" value="ECO:0007669"/>
    <property type="project" value="InterPro"/>
</dbReference>
<comment type="similarity">
    <text evidence="7">Belongs to the inorganic phosphate transporter (PiT) (TC 2.A.20) family.</text>
</comment>
<evidence type="ECO:0000256" key="3">
    <source>
        <dbReference type="ARBA" id="ARBA00022592"/>
    </source>
</evidence>
<dbReference type="OrthoDB" id="260807at2759"/>
<feature type="transmembrane region" description="Helical" evidence="7">
    <location>
        <begin position="228"/>
        <end position="250"/>
    </location>
</feature>
<proteinExistence type="inferred from homology"/>
<comment type="caution">
    <text evidence="9">The sequence shown here is derived from an EMBL/GenBank/DDBJ whole genome shotgun (WGS) entry which is preliminary data.</text>
</comment>
<evidence type="ECO:0000256" key="7">
    <source>
        <dbReference type="RuleBase" id="RU363058"/>
    </source>
</evidence>
<evidence type="ECO:0000313" key="10">
    <source>
        <dbReference type="Proteomes" id="UP000075714"/>
    </source>
</evidence>
<comment type="subcellular location">
    <subcellularLocation>
        <location evidence="1 7">Membrane</location>
        <topology evidence="1 7">Multi-pass membrane protein</topology>
    </subcellularLocation>
</comment>
<keyword evidence="10" id="KW-1185">Reference proteome</keyword>
<dbReference type="Pfam" id="PF01384">
    <property type="entry name" value="PHO4"/>
    <property type="match status" value="1"/>
</dbReference>
<organism evidence="9 10">
    <name type="scientific">Gonium pectorale</name>
    <name type="common">Green alga</name>
    <dbReference type="NCBI Taxonomy" id="33097"/>
    <lineage>
        <taxon>Eukaryota</taxon>
        <taxon>Viridiplantae</taxon>
        <taxon>Chlorophyta</taxon>
        <taxon>core chlorophytes</taxon>
        <taxon>Chlorophyceae</taxon>
        <taxon>CS clade</taxon>
        <taxon>Chlamydomonadales</taxon>
        <taxon>Volvocaceae</taxon>
        <taxon>Gonium</taxon>
    </lineage>
</organism>
<name>A0A150FU07_GONPE</name>
<feature type="transmembrane region" description="Helical" evidence="7">
    <location>
        <begin position="50"/>
        <end position="69"/>
    </location>
</feature>
<dbReference type="STRING" id="33097.A0A150FU07"/>
<feature type="transmembrane region" description="Helical" evidence="7">
    <location>
        <begin position="152"/>
        <end position="177"/>
    </location>
</feature>
<evidence type="ECO:0000256" key="5">
    <source>
        <dbReference type="ARBA" id="ARBA00022989"/>
    </source>
</evidence>
<feature type="transmembrane region" description="Helical" evidence="7">
    <location>
        <begin position="189"/>
        <end position="213"/>
    </location>
</feature>
<protein>
    <recommendedName>
        <fullName evidence="7">Phosphate transporter</fullName>
    </recommendedName>
</protein>
<dbReference type="PANTHER" id="PTHR11101:SF96">
    <property type="entry name" value="PHOSPHATE TRANSPORTER"/>
    <property type="match status" value="1"/>
</dbReference>
<keyword evidence="8" id="KW-0175">Coiled coil</keyword>
<evidence type="ECO:0000256" key="6">
    <source>
        <dbReference type="ARBA" id="ARBA00023136"/>
    </source>
</evidence>
<keyword evidence="6 7" id="KW-0472">Membrane</keyword>
<keyword evidence="4 7" id="KW-0812">Transmembrane</keyword>
<dbReference type="EMBL" id="LSYV01000793">
    <property type="protein sequence ID" value="KXZ41101.1"/>
    <property type="molecule type" value="Genomic_DNA"/>
</dbReference>
<feature type="transmembrane region" description="Helical" evidence="7">
    <location>
        <begin position="120"/>
        <end position="140"/>
    </location>
</feature>
<accession>A0A150FU07</accession>
<evidence type="ECO:0000256" key="2">
    <source>
        <dbReference type="ARBA" id="ARBA00022448"/>
    </source>
</evidence>
<feature type="transmembrane region" description="Helical" evidence="7">
    <location>
        <begin position="383"/>
        <end position="402"/>
    </location>
</feature>
<evidence type="ECO:0000256" key="1">
    <source>
        <dbReference type="ARBA" id="ARBA00004141"/>
    </source>
</evidence>
<sequence>MFPNYWDDYMWLVILGFIVSFIMACGIGANDVANSFGTTVGAKTISLKQACLIAAVFEFAGAIGLGGEVTKTIAGSIARPAAFQADPEIFAYGMLSALISASSVVFIATYFSLAVSTTHSVIGAVMGFALVWGGSGAVVWNDKINEFPYSKGFVPVACSWFVSPISSAIAAGFLFWINRIGILRRENSTTLAIYCFPLLVAVTVFINVFFVIYKGAKNVAHWASDKAAWVAAVIAAGCFLLSIFPGIWLLRKAVMRDMERAAQKAADAEANANKDKDMEEAEVEPTSTMGKLYSKLKKAATHGLEKDIHAHIESDQTLADMHAAAEVFSPETEQVYKYLQVFSACAVSFSHGANDVANAVGPFSGIWYVYRFWVVSSNGDTPAWVLAMGGAGIVVGLATYGYKIMATLGVGIAKMTPSRGYCAELATAFTVSLASVYGLPISTTQCITGAEMGVGLVESVKTGANYKLFFKQVAAWICALVMAGFFSAAVFSFGVFSPSLTMAKDLAVYETRIRTISEALYKDLNKTNYALNSTFVAFDAKLNDTIATKIKKFSSIYDVKKIGYIDPYTLASELNATVNTYKNYSVVVTGFNPASKAYVPGADTDPALANNRIQLQPYNATLLKQK</sequence>
<dbReference type="GO" id="GO:0016020">
    <property type="term" value="C:membrane"/>
    <property type="evidence" value="ECO:0007669"/>
    <property type="project" value="UniProtKB-SubCell"/>
</dbReference>
<feature type="coiled-coil region" evidence="8">
    <location>
        <begin position="251"/>
        <end position="278"/>
    </location>
</feature>
<dbReference type="Proteomes" id="UP000075714">
    <property type="component" value="Unassembled WGS sequence"/>
</dbReference>
<gene>
    <name evidence="9" type="ORF">GPECTOR_797g20</name>
</gene>
<dbReference type="GO" id="GO:0035435">
    <property type="term" value="P:phosphate ion transmembrane transport"/>
    <property type="evidence" value="ECO:0007669"/>
    <property type="project" value="TreeGrafter"/>
</dbReference>
<keyword evidence="3 7" id="KW-0592">Phosphate transport</keyword>
<dbReference type="InterPro" id="IPR001204">
    <property type="entry name" value="Phos_transporter"/>
</dbReference>
<comment type="function">
    <text evidence="7">Sodium-phosphate symporter.</text>
</comment>
<reference evidence="10" key="1">
    <citation type="journal article" date="2016" name="Nat. Commun.">
        <title>The Gonium pectorale genome demonstrates co-option of cell cycle regulation during the evolution of multicellularity.</title>
        <authorList>
            <person name="Hanschen E.R."/>
            <person name="Marriage T.N."/>
            <person name="Ferris P.J."/>
            <person name="Hamaji T."/>
            <person name="Toyoda A."/>
            <person name="Fujiyama A."/>
            <person name="Neme R."/>
            <person name="Noguchi H."/>
            <person name="Minakuchi Y."/>
            <person name="Suzuki M."/>
            <person name="Kawai-Toyooka H."/>
            <person name="Smith D.R."/>
            <person name="Sparks H."/>
            <person name="Anderson J."/>
            <person name="Bakaric R."/>
            <person name="Luria V."/>
            <person name="Karger A."/>
            <person name="Kirschner M.W."/>
            <person name="Durand P.M."/>
            <person name="Michod R.E."/>
            <person name="Nozaki H."/>
            <person name="Olson B.J."/>
        </authorList>
    </citation>
    <scope>NUCLEOTIDE SEQUENCE [LARGE SCALE GENOMIC DNA]</scope>
    <source>
        <strain evidence="10">NIES-2863</strain>
    </source>
</reference>
<keyword evidence="2 7" id="KW-0813">Transport</keyword>
<dbReference type="AlphaFoldDB" id="A0A150FU07"/>
<feature type="transmembrane region" description="Helical" evidence="7">
    <location>
        <begin position="12"/>
        <end position="29"/>
    </location>
</feature>
<evidence type="ECO:0000256" key="4">
    <source>
        <dbReference type="ARBA" id="ARBA00022692"/>
    </source>
</evidence>
<feature type="transmembrane region" description="Helical" evidence="7">
    <location>
        <begin position="89"/>
        <end position="113"/>
    </location>
</feature>
<dbReference type="PANTHER" id="PTHR11101">
    <property type="entry name" value="PHOSPHATE TRANSPORTER"/>
    <property type="match status" value="1"/>
</dbReference>
<evidence type="ECO:0000313" key="9">
    <source>
        <dbReference type="EMBL" id="KXZ41101.1"/>
    </source>
</evidence>
<keyword evidence="5 7" id="KW-1133">Transmembrane helix</keyword>